<comment type="caution">
    <text evidence="2">The sequence shown here is derived from an EMBL/GenBank/DDBJ whole genome shotgun (WGS) entry which is preliminary data.</text>
</comment>
<dbReference type="AlphaFoldDB" id="A0A8J5CUB8"/>
<dbReference type="GO" id="GO:0016020">
    <property type="term" value="C:membrane"/>
    <property type="evidence" value="ECO:0007669"/>
    <property type="project" value="InterPro"/>
</dbReference>
<evidence type="ECO:0000259" key="1">
    <source>
        <dbReference type="PROSITE" id="PS50278"/>
    </source>
</evidence>
<sequence>MTGVVQGCRSRADKAIMHRLKKTTSCDKPHESLVQLPVPEGYDYVKPSVVKLNRCAGLSCDFRHDQCFPDEDYIAEKKYTVFAFKGSERKCVQVRVEEHGVCKCKCVRECPDYQVLDLWACKCVCDGKMRQVCNARYDDGEPVMWSEDVCFCECNSVPDCDHGMLWNDRTCRLSQGNPPHLCLPEERNVACDLSRCPQNPSARHSSHHGRKRIHSKYVTLV</sequence>
<dbReference type="InterPro" id="IPR029034">
    <property type="entry name" value="Cystine-knot_cytokine"/>
</dbReference>
<proteinExistence type="predicted"/>
<dbReference type="OrthoDB" id="6346729at2759"/>
<name>A0A8J5CUB8_CHIOP</name>
<reference evidence="2" key="1">
    <citation type="submission" date="2020-07" db="EMBL/GenBank/DDBJ databases">
        <title>The High-quality genome of the commercially important snow crab, Chionoecetes opilio.</title>
        <authorList>
            <person name="Jeong J.-H."/>
            <person name="Ryu S."/>
        </authorList>
    </citation>
    <scope>NUCLEOTIDE SEQUENCE</scope>
    <source>
        <strain evidence="2">MADBK_172401_WGS</strain>
        <tissue evidence="2">Digestive gland</tissue>
    </source>
</reference>
<gene>
    <name evidence="2" type="ORF">GWK47_047598</name>
</gene>
<accession>A0A8J5CUB8</accession>
<dbReference type="GO" id="GO:0008083">
    <property type="term" value="F:growth factor activity"/>
    <property type="evidence" value="ECO:0007669"/>
    <property type="project" value="InterPro"/>
</dbReference>
<keyword evidence="3" id="KW-1185">Reference proteome</keyword>
<dbReference type="PROSITE" id="PS50278">
    <property type="entry name" value="PDGF_2"/>
    <property type="match status" value="1"/>
</dbReference>
<dbReference type="Gene3D" id="2.10.90.10">
    <property type="entry name" value="Cystine-knot cytokines"/>
    <property type="match status" value="1"/>
</dbReference>
<organism evidence="2 3">
    <name type="scientific">Chionoecetes opilio</name>
    <name type="common">Atlantic snow crab</name>
    <name type="synonym">Cancer opilio</name>
    <dbReference type="NCBI Taxonomy" id="41210"/>
    <lineage>
        <taxon>Eukaryota</taxon>
        <taxon>Metazoa</taxon>
        <taxon>Ecdysozoa</taxon>
        <taxon>Arthropoda</taxon>
        <taxon>Crustacea</taxon>
        <taxon>Multicrustacea</taxon>
        <taxon>Malacostraca</taxon>
        <taxon>Eumalacostraca</taxon>
        <taxon>Eucarida</taxon>
        <taxon>Decapoda</taxon>
        <taxon>Pleocyemata</taxon>
        <taxon>Brachyura</taxon>
        <taxon>Eubrachyura</taxon>
        <taxon>Majoidea</taxon>
        <taxon>Majidae</taxon>
        <taxon>Chionoecetes</taxon>
    </lineage>
</organism>
<feature type="domain" description="Platelet-derived growth factor (PDGF) family profile" evidence="1">
    <location>
        <begin position="44"/>
        <end position="109"/>
    </location>
</feature>
<evidence type="ECO:0000313" key="3">
    <source>
        <dbReference type="Proteomes" id="UP000770661"/>
    </source>
</evidence>
<dbReference type="Proteomes" id="UP000770661">
    <property type="component" value="Unassembled WGS sequence"/>
</dbReference>
<dbReference type="SUPFAM" id="SSF57501">
    <property type="entry name" value="Cystine-knot cytokines"/>
    <property type="match status" value="1"/>
</dbReference>
<dbReference type="EMBL" id="JACEEZ010012120">
    <property type="protein sequence ID" value="KAG0720871.1"/>
    <property type="molecule type" value="Genomic_DNA"/>
</dbReference>
<protein>
    <recommendedName>
        <fullName evidence="1">Platelet-derived growth factor (PDGF) family profile domain-containing protein</fullName>
    </recommendedName>
</protein>
<evidence type="ECO:0000313" key="2">
    <source>
        <dbReference type="EMBL" id="KAG0720871.1"/>
    </source>
</evidence>
<dbReference type="InterPro" id="IPR000072">
    <property type="entry name" value="PDGF/VEGF_dom"/>
</dbReference>